<dbReference type="InterPro" id="IPR009057">
    <property type="entry name" value="Homeodomain-like_sf"/>
</dbReference>
<dbReference type="InterPro" id="IPR050959">
    <property type="entry name" value="MarA-like"/>
</dbReference>
<dbReference type="OrthoDB" id="8365150at2"/>
<sequence length="129" mass="15060">MEYYSKVCDTLEYIGENLDDKISLDDLAQKAHLSKYYYHRLFHKIVGESVTKYINKLRMEKASEELIQTSQPIINIALKYQYGSQEAFSRAFRRIYGLTPGKYRKMYSGSKSNNVNIVIRFNKVLDIAA</sequence>
<keyword evidence="6" id="KW-1185">Reference proteome</keyword>
<evidence type="ECO:0000256" key="2">
    <source>
        <dbReference type="ARBA" id="ARBA00023125"/>
    </source>
</evidence>
<evidence type="ECO:0000259" key="4">
    <source>
        <dbReference type="PROSITE" id="PS01124"/>
    </source>
</evidence>
<dbReference type="Pfam" id="PF12833">
    <property type="entry name" value="HTH_18"/>
    <property type="match status" value="1"/>
</dbReference>
<dbReference type="PANTHER" id="PTHR47504:SF5">
    <property type="entry name" value="RIGHT ORIGIN-BINDING PROTEIN"/>
    <property type="match status" value="1"/>
</dbReference>
<dbReference type="InterPro" id="IPR018060">
    <property type="entry name" value="HTH_AraC"/>
</dbReference>
<protein>
    <submittedName>
        <fullName evidence="5">AraC family transcriptional regulator</fullName>
    </submittedName>
</protein>
<gene>
    <name evidence="5" type="ORF">EDD66_106188</name>
</gene>
<dbReference type="InterPro" id="IPR018062">
    <property type="entry name" value="HTH_AraC-typ_CS"/>
</dbReference>
<keyword evidence="1" id="KW-0805">Transcription regulation</keyword>
<organism evidence="5 6">
    <name type="scientific">Mobilisporobacter senegalensis</name>
    <dbReference type="NCBI Taxonomy" id="1329262"/>
    <lineage>
        <taxon>Bacteria</taxon>
        <taxon>Bacillati</taxon>
        <taxon>Bacillota</taxon>
        <taxon>Clostridia</taxon>
        <taxon>Lachnospirales</taxon>
        <taxon>Lachnospiraceae</taxon>
        <taxon>Mobilisporobacter</taxon>
    </lineage>
</organism>
<keyword evidence="2" id="KW-0238">DNA-binding</keyword>
<dbReference type="PROSITE" id="PS01124">
    <property type="entry name" value="HTH_ARAC_FAMILY_2"/>
    <property type="match status" value="1"/>
</dbReference>
<dbReference type="GO" id="GO:0003700">
    <property type="term" value="F:DNA-binding transcription factor activity"/>
    <property type="evidence" value="ECO:0007669"/>
    <property type="project" value="InterPro"/>
</dbReference>
<evidence type="ECO:0000256" key="1">
    <source>
        <dbReference type="ARBA" id="ARBA00023015"/>
    </source>
</evidence>
<dbReference type="AlphaFoldDB" id="A0A3N1XMY5"/>
<dbReference type="GO" id="GO:0043565">
    <property type="term" value="F:sequence-specific DNA binding"/>
    <property type="evidence" value="ECO:0007669"/>
    <property type="project" value="InterPro"/>
</dbReference>
<dbReference type="Proteomes" id="UP000273083">
    <property type="component" value="Unassembled WGS sequence"/>
</dbReference>
<dbReference type="InterPro" id="IPR020449">
    <property type="entry name" value="Tscrpt_reg_AraC-type_HTH"/>
</dbReference>
<dbReference type="SUPFAM" id="SSF46689">
    <property type="entry name" value="Homeodomain-like"/>
    <property type="match status" value="2"/>
</dbReference>
<evidence type="ECO:0000256" key="3">
    <source>
        <dbReference type="ARBA" id="ARBA00023163"/>
    </source>
</evidence>
<name>A0A3N1XMY5_9FIRM</name>
<dbReference type="SMART" id="SM00342">
    <property type="entry name" value="HTH_ARAC"/>
    <property type="match status" value="1"/>
</dbReference>
<proteinExistence type="predicted"/>
<keyword evidence="3" id="KW-0804">Transcription</keyword>
<feature type="domain" description="HTH araC/xylS-type" evidence="4">
    <location>
        <begin position="8"/>
        <end position="106"/>
    </location>
</feature>
<dbReference type="RefSeq" id="WP_123609733.1">
    <property type="nucleotide sequence ID" value="NZ_RJVG01000006.1"/>
</dbReference>
<dbReference type="PRINTS" id="PR00032">
    <property type="entry name" value="HTHARAC"/>
</dbReference>
<dbReference type="Gene3D" id="1.10.10.60">
    <property type="entry name" value="Homeodomain-like"/>
    <property type="match status" value="2"/>
</dbReference>
<dbReference type="PROSITE" id="PS00041">
    <property type="entry name" value="HTH_ARAC_FAMILY_1"/>
    <property type="match status" value="1"/>
</dbReference>
<accession>A0A3N1XMY5</accession>
<comment type="caution">
    <text evidence="5">The sequence shown here is derived from an EMBL/GenBank/DDBJ whole genome shotgun (WGS) entry which is preliminary data.</text>
</comment>
<evidence type="ECO:0000313" key="6">
    <source>
        <dbReference type="Proteomes" id="UP000273083"/>
    </source>
</evidence>
<reference evidence="5 6" key="1">
    <citation type="submission" date="2018-11" db="EMBL/GenBank/DDBJ databases">
        <title>Genomic Encyclopedia of Type Strains, Phase IV (KMG-IV): sequencing the most valuable type-strain genomes for metagenomic binning, comparative biology and taxonomic classification.</title>
        <authorList>
            <person name="Goeker M."/>
        </authorList>
    </citation>
    <scope>NUCLEOTIDE SEQUENCE [LARGE SCALE GENOMIC DNA]</scope>
    <source>
        <strain evidence="5 6">DSM 26537</strain>
    </source>
</reference>
<evidence type="ECO:0000313" key="5">
    <source>
        <dbReference type="EMBL" id="ROR27491.1"/>
    </source>
</evidence>
<dbReference type="EMBL" id="RJVG01000006">
    <property type="protein sequence ID" value="ROR27491.1"/>
    <property type="molecule type" value="Genomic_DNA"/>
</dbReference>
<dbReference type="PANTHER" id="PTHR47504">
    <property type="entry name" value="RIGHT ORIGIN-BINDING PROTEIN"/>
    <property type="match status" value="1"/>
</dbReference>